<feature type="signal peptide" evidence="2">
    <location>
        <begin position="1"/>
        <end position="29"/>
    </location>
</feature>
<dbReference type="Pfam" id="PF01832">
    <property type="entry name" value="Glucosaminidase"/>
    <property type="match status" value="1"/>
</dbReference>
<gene>
    <name evidence="5" type="ORF">DWZ83_07945</name>
</gene>
<keyword evidence="2" id="KW-0732">Signal</keyword>
<evidence type="ECO:0000259" key="4">
    <source>
        <dbReference type="Pfam" id="PF07523"/>
    </source>
</evidence>
<evidence type="ECO:0000313" key="6">
    <source>
        <dbReference type="Proteomes" id="UP000284868"/>
    </source>
</evidence>
<evidence type="ECO:0000313" key="5">
    <source>
        <dbReference type="EMBL" id="RHM08669.1"/>
    </source>
</evidence>
<dbReference type="AlphaFoldDB" id="A0A415P7M2"/>
<organism evidence="5 6">
    <name type="scientific">Amedibacillus dolichus</name>
    <dbReference type="NCBI Taxonomy" id="31971"/>
    <lineage>
        <taxon>Bacteria</taxon>
        <taxon>Bacillati</taxon>
        <taxon>Bacillota</taxon>
        <taxon>Erysipelotrichia</taxon>
        <taxon>Erysipelotrichales</taxon>
        <taxon>Erysipelotrichaceae</taxon>
        <taxon>Amedibacillus</taxon>
    </lineage>
</organism>
<evidence type="ECO:0000256" key="1">
    <source>
        <dbReference type="SAM" id="Phobius"/>
    </source>
</evidence>
<dbReference type="InterPro" id="IPR022038">
    <property type="entry name" value="Ig-like_bact"/>
</dbReference>
<dbReference type="EMBL" id="QRPK01000045">
    <property type="protein sequence ID" value="RHM08669.1"/>
    <property type="molecule type" value="Genomic_DNA"/>
</dbReference>
<evidence type="ECO:0000259" key="3">
    <source>
        <dbReference type="Pfam" id="PF01832"/>
    </source>
</evidence>
<protein>
    <submittedName>
        <fullName evidence="5">Cell wall-binding protein</fullName>
    </submittedName>
</protein>
<feature type="domain" description="Mannosyl-glycoprotein endo-beta-N-acetylglucosamidase-like" evidence="3">
    <location>
        <begin position="299"/>
        <end position="413"/>
    </location>
</feature>
<keyword evidence="1" id="KW-0472">Membrane</keyword>
<name>A0A415P7M2_9FIRM</name>
<sequence>MEGFLMKKTWIALSLLIAFSASSLLPMQAKEAALPKDERYHLVNTSEKGEYELLNTYDSYTEAEKNFQRLSKKYNNLGITYGDSFLQVEQGVVAFPTNSDCSLNTDYILDETNTNGYLNGCYGGDAAFLEYDSYTNQIKFKISGVVAWSDATALTVYPIEKLPNVSSFIVKDGILYHQLKSSATSPSFSSVLPLSKAPSYLKESTTYYSYDTHYFYEAYDQLIKDERLATHQHAINAKKPYYNYYQYLDHRSTTDYTPKQIQSYFKQNLGFQANITNFYDTDNYVHDILTQSLLYGNSEAFFQYQNQFGANALMMLSLSLNESALGKSYIAYNKNNLFGHAAFDSSAEESASRYQSVAASVYSHALHYLSESYLNPEAFQYYGGYFGNKAGGMNVAYASDSYWGEKAASYFMRMDRDMGYQDENNYQLGIAQGQAVKVYASASKKAKLLYTTEEGYDASFILQKKIKNKSGTWYQVQSDIALTKSKESIQDGSYPFATSIGYVKADDIDVITGAEKAANKSYLPITFDAVDGSFYPNTSSITLFVEKGQMPVILDPIKENALFDGWDITLEPATNALTYKATYKHIKNIEVIEKPQTKYNLGDTLNLKHGKIRVTFEDGSSKEVALNNDMVSGFHNDQSGKQRLTITYGGSTTYYDIEMDNQQEERINDVKKQAAHVIKTYMGKVGLNSEALDELIRLRNQLGQFDMQVLPRDQIRVIDRILQENLEPRYSVIIKDDTYDMQVSGLSIALQGESSFLNNIMPKTLRLDVSNDIPKEEKQFVEKVAKANGMNVASYLAIEGTDDFSTLKLQSQLVYSIQKPKKDIDHRIYSVYYISGKDIYQLPTTQSKNRIVFPNDKLGHYAVVWKHADSITHSKDFQEVNTIEQNGKDYIKVYILLPCIIILLTLALLALILYMRKRKIKPFKA</sequence>
<feature type="transmembrane region" description="Helical" evidence="1">
    <location>
        <begin position="893"/>
        <end position="914"/>
    </location>
</feature>
<feature type="domain" description="Ig-like" evidence="4">
    <location>
        <begin position="593"/>
        <end position="657"/>
    </location>
</feature>
<keyword evidence="6" id="KW-1185">Reference proteome</keyword>
<evidence type="ECO:0000256" key="2">
    <source>
        <dbReference type="SAM" id="SignalP"/>
    </source>
</evidence>
<reference evidence="5 6" key="1">
    <citation type="submission" date="2018-08" db="EMBL/GenBank/DDBJ databases">
        <title>A genome reference for cultivated species of the human gut microbiota.</title>
        <authorList>
            <person name="Zou Y."/>
            <person name="Xue W."/>
            <person name="Luo G."/>
        </authorList>
    </citation>
    <scope>NUCLEOTIDE SEQUENCE [LARGE SCALE GENOMIC DNA]</scope>
    <source>
        <strain evidence="5 6">AF35-6BH</strain>
    </source>
</reference>
<dbReference type="Proteomes" id="UP000284868">
    <property type="component" value="Unassembled WGS sequence"/>
</dbReference>
<keyword evidence="1" id="KW-0812">Transmembrane</keyword>
<feature type="chain" id="PRO_5039332624" evidence="2">
    <location>
        <begin position="30"/>
        <end position="925"/>
    </location>
</feature>
<proteinExistence type="predicted"/>
<dbReference type="GO" id="GO:0004040">
    <property type="term" value="F:amidase activity"/>
    <property type="evidence" value="ECO:0007669"/>
    <property type="project" value="InterPro"/>
</dbReference>
<comment type="caution">
    <text evidence="5">The sequence shown here is derived from an EMBL/GenBank/DDBJ whole genome shotgun (WGS) entry which is preliminary data.</text>
</comment>
<dbReference type="OrthoDB" id="9816557at2"/>
<dbReference type="Gene3D" id="2.60.40.3630">
    <property type="match status" value="1"/>
</dbReference>
<dbReference type="InterPro" id="IPR002901">
    <property type="entry name" value="MGlyc_endo_b_GlcNAc-like_dom"/>
</dbReference>
<dbReference type="Pfam" id="PF07523">
    <property type="entry name" value="Big_3"/>
    <property type="match status" value="1"/>
</dbReference>
<accession>A0A415P7M2</accession>
<keyword evidence="1" id="KW-1133">Transmembrane helix</keyword>